<dbReference type="OrthoDB" id="8697484at2"/>
<dbReference type="GO" id="GO:0046983">
    <property type="term" value="F:protein dimerization activity"/>
    <property type="evidence" value="ECO:0007669"/>
    <property type="project" value="InterPro"/>
</dbReference>
<evidence type="ECO:0000256" key="4">
    <source>
        <dbReference type="SAM" id="Coils"/>
    </source>
</evidence>
<evidence type="ECO:0000313" key="8">
    <source>
        <dbReference type="EMBL" id="OWW21200.1"/>
    </source>
</evidence>
<dbReference type="Gene3D" id="1.20.5.1930">
    <property type="match status" value="1"/>
</dbReference>
<dbReference type="PANTHER" id="PTHR24421">
    <property type="entry name" value="NITRATE/NITRITE SENSOR PROTEIN NARX-RELATED"/>
    <property type="match status" value="1"/>
</dbReference>
<dbReference type="PANTHER" id="PTHR24421:SF62">
    <property type="entry name" value="SENSORY TRANSDUCTION HISTIDINE KINASE"/>
    <property type="match status" value="1"/>
</dbReference>
<dbReference type="Pfam" id="PF02518">
    <property type="entry name" value="HATPase_c"/>
    <property type="match status" value="1"/>
</dbReference>
<dbReference type="InterPro" id="IPR011712">
    <property type="entry name" value="Sig_transdc_His_kin_sub3_dim/P"/>
</dbReference>
<accession>A0A254TEY9</accession>
<dbReference type="InterPro" id="IPR036890">
    <property type="entry name" value="HATPase_C_sf"/>
</dbReference>
<protein>
    <recommendedName>
        <fullName evidence="10">Histidine kinase</fullName>
    </recommendedName>
</protein>
<feature type="region of interest" description="Disordered" evidence="5">
    <location>
        <begin position="1"/>
        <end position="30"/>
    </location>
</feature>
<dbReference type="Gene3D" id="3.30.565.10">
    <property type="entry name" value="Histidine kinase-like ATPase, C-terminal domain"/>
    <property type="match status" value="1"/>
</dbReference>
<evidence type="ECO:0000259" key="6">
    <source>
        <dbReference type="SMART" id="SM00065"/>
    </source>
</evidence>
<organism evidence="8 9">
    <name type="scientific">Noviherbaspirillum denitrificans</name>
    <dbReference type="NCBI Taxonomy" id="1968433"/>
    <lineage>
        <taxon>Bacteria</taxon>
        <taxon>Pseudomonadati</taxon>
        <taxon>Pseudomonadota</taxon>
        <taxon>Betaproteobacteria</taxon>
        <taxon>Burkholderiales</taxon>
        <taxon>Oxalobacteraceae</taxon>
        <taxon>Noviherbaspirillum</taxon>
    </lineage>
</organism>
<keyword evidence="9" id="KW-1185">Reference proteome</keyword>
<keyword evidence="1" id="KW-0808">Transferase</keyword>
<dbReference type="InterPro" id="IPR050482">
    <property type="entry name" value="Sensor_HK_TwoCompSys"/>
</dbReference>
<gene>
    <name evidence="8" type="ORF">AYR66_18690</name>
</gene>
<evidence type="ECO:0000256" key="1">
    <source>
        <dbReference type="ARBA" id="ARBA00022679"/>
    </source>
</evidence>
<keyword evidence="3" id="KW-0902">Two-component regulatory system</keyword>
<name>A0A254TEY9_9BURK</name>
<dbReference type="GO" id="GO:0016020">
    <property type="term" value="C:membrane"/>
    <property type="evidence" value="ECO:0007669"/>
    <property type="project" value="InterPro"/>
</dbReference>
<dbReference type="Proteomes" id="UP000197535">
    <property type="component" value="Unassembled WGS sequence"/>
</dbReference>
<keyword evidence="4" id="KW-0175">Coiled coil</keyword>
<dbReference type="InterPro" id="IPR029016">
    <property type="entry name" value="GAF-like_dom_sf"/>
</dbReference>
<dbReference type="CDD" id="cd16917">
    <property type="entry name" value="HATPase_UhpB-NarQ-NarX-like"/>
    <property type="match status" value="1"/>
</dbReference>
<reference evidence="8 9" key="1">
    <citation type="submission" date="2016-02" db="EMBL/GenBank/DDBJ databases">
        <authorList>
            <person name="Wen L."/>
            <person name="He K."/>
            <person name="Yang H."/>
        </authorList>
    </citation>
    <scope>NUCLEOTIDE SEQUENCE [LARGE SCALE GENOMIC DNA]</scope>
    <source>
        <strain evidence="8 9">TSA40</strain>
    </source>
</reference>
<dbReference type="Pfam" id="PF07730">
    <property type="entry name" value="HisKA_3"/>
    <property type="match status" value="1"/>
</dbReference>
<dbReference type="GO" id="GO:0000155">
    <property type="term" value="F:phosphorelay sensor kinase activity"/>
    <property type="evidence" value="ECO:0007669"/>
    <property type="project" value="InterPro"/>
</dbReference>
<dbReference type="InterPro" id="IPR003018">
    <property type="entry name" value="GAF"/>
</dbReference>
<dbReference type="SUPFAM" id="SSF55781">
    <property type="entry name" value="GAF domain-like"/>
    <property type="match status" value="2"/>
</dbReference>
<evidence type="ECO:0008006" key="10">
    <source>
        <dbReference type="Google" id="ProtNLM"/>
    </source>
</evidence>
<dbReference type="InterPro" id="IPR003594">
    <property type="entry name" value="HATPase_dom"/>
</dbReference>
<feature type="coiled-coil region" evidence="4">
    <location>
        <begin position="220"/>
        <end position="254"/>
    </location>
</feature>
<dbReference type="Gene3D" id="3.30.450.40">
    <property type="match status" value="2"/>
</dbReference>
<dbReference type="SUPFAM" id="SSF55874">
    <property type="entry name" value="ATPase domain of HSP90 chaperone/DNA topoisomerase II/histidine kinase"/>
    <property type="match status" value="1"/>
</dbReference>
<keyword evidence="2" id="KW-0418">Kinase</keyword>
<sequence>MPSTSERMQRKDNPAYLAESSAFGPEDDRQKMLEERATELARAYDVLRNSVERVSADQGIGAILDAFLLEAMSFTGAAGGEIFTVRDGFFDRTVCVGQDGRIVPFAEWKDEPIYIESPTVWNRDPASVSARLMQTVISVNGIDPLASWWPAAHAYHEKRGHVQTWNVPFVSRGQLMGYLCLAFRDHRPLTEMNTVTLTALAQQAALAVDLTQIAAKASDAAIASERAAAAERRAETLERLNRIMQNALAQLTEDPVRDDFLAQSLALCADQLGAAGVSVWRRNPVTRVYEMAVNVECDAARASASAHPGLDGAEPMVPVLEPYEKGKITTHHASQLFSLPASASYADYIASRDIQTVMSVPLFLGETLLGLMTLRFCNDRTLTPEEEDLVHSLVNQSVLALELTRLSRSARVSAVLEERRRMAREIHDGIAQAFLGIILQIERGRQSDDIAARDARLLDLARHGLADARRAVEALRPQSLSSHDLPRAVAQLLQQEVSRLGFTPVLEVSGQWMPLEADRELHLYRIVQEAVNNVASHAHATELRVEISSNPDEVSILIVDNGVGFPASAPGDRGFGMESMHQRAALAAATLSVLSQPGRGTQVFVAADRRQGRFAPRAA</sequence>
<evidence type="ECO:0000313" key="9">
    <source>
        <dbReference type="Proteomes" id="UP000197535"/>
    </source>
</evidence>
<evidence type="ECO:0000256" key="2">
    <source>
        <dbReference type="ARBA" id="ARBA00022777"/>
    </source>
</evidence>
<dbReference type="AlphaFoldDB" id="A0A254TEY9"/>
<feature type="domain" description="GAF" evidence="6">
    <location>
        <begin position="59"/>
        <end position="218"/>
    </location>
</feature>
<comment type="caution">
    <text evidence="8">The sequence shown here is derived from an EMBL/GenBank/DDBJ whole genome shotgun (WGS) entry which is preliminary data.</text>
</comment>
<feature type="domain" description="GAF" evidence="6">
    <location>
        <begin position="239"/>
        <end position="411"/>
    </location>
</feature>
<dbReference type="SMART" id="SM00065">
    <property type="entry name" value="GAF"/>
    <property type="match status" value="2"/>
</dbReference>
<proteinExistence type="predicted"/>
<dbReference type="Pfam" id="PF01590">
    <property type="entry name" value="GAF"/>
    <property type="match status" value="1"/>
</dbReference>
<dbReference type="SMART" id="SM00387">
    <property type="entry name" value="HATPase_c"/>
    <property type="match status" value="1"/>
</dbReference>
<evidence type="ECO:0000256" key="5">
    <source>
        <dbReference type="SAM" id="MobiDB-lite"/>
    </source>
</evidence>
<feature type="domain" description="Histidine kinase/HSP90-like ATPase" evidence="7">
    <location>
        <begin position="518"/>
        <end position="611"/>
    </location>
</feature>
<dbReference type="EMBL" id="LSTO01000001">
    <property type="protein sequence ID" value="OWW21200.1"/>
    <property type="molecule type" value="Genomic_DNA"/>
</dbReference>
<evidence type="ECO:0000259" key="7">
    <source>
        <dbReference type="SMART" id="SM00387"/>
    </source>
</evidence>
<evidence type="ECO:0000256" key="3">
    <source>
        <dbReference type="ARBA" id="ARBA00023012"/>
    </source>
</evidence>
<dbReference type="Pfam" id="PF13185">
    <property type="entry name" value="GAF_2"/>
    <property type="match status" value="1"/>
</dbReference>